<sequence>MDVVHTGMVPRHKVNFDAKIEYEMSRTTRFFKKYLTNSRSPRFFRSLPLNFSHLYFSIYASRVSLISRICSSQFMLLGFKALFVERKWNFNNFALIIGFVD</sequence>
<dbReference type="AlphaFoldDB" id="A0AAV6IXC7"/>
<keyword evidence="2" id="KW-1185">Reference proteome</keyword>
<accession>A0AAV6IXC7</accession>
<evidence type="ECO:0000313" key="2">
    <source>
        <dbReference type="Proteomes" id="UP000823749"/>
    </source>
</evidence>
<comment type="caution">
    <text evidence="1">The sequence shown here is derived from an EMBL/GenBank/DDBJ whole genome shotgun (WGS) entry which is preliminary data.</text>
</comment>
<protein>
    <submittedName>
        <fullName evidence="1">Uncharacterized protein</fullName>
    </submittedName>
</protein>
<organism evidence="1 2">
    <name type="scientific">Rhododendron griersonianum</name>
    <dbReference type="NCBI Taxonomy" id="479676"/>
    <lineage>
        <taxon>Eukaryota</taxon>
        <taxon>Viridiplantae</taxon>
        <taxon>Streptophyta</taxon>
        <taxon>Embryophyta</taxon>
        <taxon>Tracheophyta</taxon>
        <taxon>Spermatophyta</taxon>
        <taxon>Magnoliopsida</taxon>
        <taxon>eudicotyledons</taxon>
        <taxon>Gunneridae</taxon>
        <taxon>Pentapetalae</taxon>
        <taxon>asterids</taxon>
        <taxon>Ericales</taxon>
        <taxon>Ericaceae</taxon>
        <taxon>Ericoideae</taxon>
        <taxon>Rhodoreae</taxon>
        <taxon>Rhododendron</taxon>
    </lineage>
</organism>
<proteinExistence type="predicted"/>
<name>A0AAV6IXC7_9ERIC</name>
<gene>
    <name evidence="1" type="ORF">RHGRI_026336</name>
</gene>
<reference evidence="1" key="1">
    <citation type="submission" date="2020-08" db="EMBL/GenBank/DDBJ databases">
        <title>Plant Genome Project.</title>
        <authorList>
            <person name="Zhang R.-G."/>
        </authorList>
    </citation>
    <scope>NUCLEOTIDE SEQUENCE</scope>
    <source>
        <strain evidence="1">WSP0</strain>
        <tissue evidence="1">Leaf</tissue>
    </source>
</reference>
<evidence type="ECO:0000313" key="1">
    <source>
        <dbReference type="EMBL" id="KAG5531680.1"/>
    </source>
</evidence>
<dbReference type="EMBL" id="JACTNZ010000009">
    <property type="protein sequence ID" value="KAG5531680.1"/>
    <property type="molecule type" value="Genomic_DNA"/>
</dbReference>
<dbReference type="Proteomes" id="UP000823749">
    <property type="component" value="Chromosome 9"/>
</dbReference>